<dbReference type="Proteomes" id="UP000710440">
    <property type="component" value="Unassembled WGS sequence"/>
</dbReference>
<gene>
    <name evidence="1" type="ORF">Aspvir_009727</name>
</gene>
<reference evidence="1 2" key="1">
    <citation type="submission" date="2021-02" db="EMBL/GenBank/DDBJ databases">
        <title>Pan-genome distribution and transcriptional activeness of fungal secondary metabolism genes in Aspergillus section Fumigati.</title>
        <authorList>
            <person name="Takahashi H."/>
            <person name="Umemura M."/>
            <person name="Ninomiya A."/>
            <person name="Kusuya Y."/>
            <person name="Urayama S."/>
            <person name="Shimizu M."/>
            <person name="Watanabe A."/>
            <person name="Kamei K."/>
            <person name="Yaguchi T."/>
            <person name="Hagiwara D."/>
        </authorList>
    </citation>
    <scope>NUCLEOTIDE SEQUENCE [LARGE SCALE GENOMIC DNA]</scope>
    <source>
        <strain evidence="1 2">IFM 47045</strain>
    </source>
</reference>
<evidence type="ECO:0000313" key="2">
    <source>
        <dbReference type="Proteomes" id="UP000710440"/>
    </source>
</evidence>
<dbReference type="OrthoDB" id="4500858at2759"/>
<comment type="caution">
    <text evidence="1">The sequence shown here is derived from an EMBL/GenBank/DDBJ whole genome shotgun (WGS) entry which is preliminary data.</text>
</comment>
<dbReference type="AlphaFoldDB" id="A0A9P3C0K1"/>
<protein>
    <recommendedName>
        <fullName evidence="3">Reverse transcriptase</fullName>
    </recommendedName>
</protein>
<keyword evidence="2" id="KW-1185">Reference proteome</keyword>
<proteinExistence type="predicted"/>
<sequence length="259" mass="29230">MEIRLPWGLPPWWEPPEVVIEETKERSMHDIHCIAYPDAIRIYNAVLHDIWAVARTEIYSDNEGAVRHAAAPKQVYLVYELLELLYRLVMNSRTARRRKWQAGAMALGSEGPWRRSCCQTTLYAGCWMPGFGSILKSNGRKSGGSLSMAPPALPPRAKRLITIYDDLILVERSALVQMCTAKIRLSHYLTTIDRAEDLSCPCGQAPETIHHVLFVCSWYDDLQRAKWTEGTPQNLREALEQYVRGTAAHATTLGPADGP</sequence>
<organism evidence="1 2">
    <name type="scientific">Aspergillus viridinutans</name>
    <dbReference type="NCBI Taxonomy" id="75553"/>
    <lineage>
        <taxon>Eukaryota</taxon>
        <taxon>Fungi</taxon>
        <taxon>Dikarya</taxon>
        <taxon>Ascomycota</taxon>
        <taxon>Pezizomycotina</taxon>
        <taxon>Eurotiomycetes</taxon>
        <taxon>Eurotiomycetidae</taxon>
        <taxon>Eurotiales</taxon>
        <taxon>Aspergillaceae</taxon>
        <taxon>Aspergillus</taxon>
        <taxon>Aspergillus subgen. Fumigati</taxon>
    </lineage>
</organism>
<evidence type="ECO:0000313" key="1">
    <source>
        <dbReference type="EMBL" id="GIK05614.1"/>
    </source>
</evidence>
<name>A0A9P3C0K1_ASPVI</name>
<dbReference type="GeneID" id="66937709"/>
<evidence type="ECO:0008006" key="3">
    <source>
        <dbReference type="Google" id="ProtNLM"/>
    </source>
</evidence>
<dbReference type="RefSeq" id="XP_043128800.1">
    <property type="nucleotide sequence ID" value="XM_043272865.1"/>
</dbReference>
<dbReference type="EMBL" id="BOPL01000009">
    <property type="protein sequence ID" value="GIK05614.1"/>
    <property type="molecule type" value="Genomic_DNA"/>
</dbReference>
<accession>A0A9P3C0K1</accession>